<dbReference type="GO" id="GO:0071036">
    <property type="term" value="P:nuclear polyadenylation-dependent snoRNA catabolic process"/>
    <property type="evidence" value="ECO:0007669"/>
    <property type="project" value="TreeGrafter"/>
</dbReference>
<feature type="domain" description="3'-5' exonuclease" evidence="1">
    <location>
        <begin position="97"/>
        <end position="173"/>
    </location>
</feature>
<dbReference type="GO" id="GO:0071051">
    <property type="term" value="P:poly(A)-dependent snoRNA 3'-end processing"/>
    <property type="evidence" value="ECO:0007669"/>
    <property type="project" value="TreeGrafter"/>
</dbReference>
<dbReference type="STRING" id="4533.J3MLA7"/>
<dbReference type="InterPro" id="IPR002562">
    <property type="entry name" value="3'-5'_exonuclease_dom"/>
</dbReference>
<dbReference type="AlphaFoldDB" id="J3MLA7"/>
<dbReference type="GO" id="GO:0071039">
    <property type="term" value="P:nuclear polyadenylation-dependent CUT catabolic process"/>
    <property type="evidence" value="ECO:0007669"/>
    <property type="project" value="TreeGrafter"/>
</dbReference>
<evidence type="ECO:0000259" key="1">
    <source>
        <dbReference type="Pfam" id="PF01612"/>
    </source>
</evidence>
<dbReference type="SUPFAM" id="SSF53098">
    <property type="entry name" value="Ribonuclease H-like"/>
    <property type="match status" value="1"/>
</dbReference>
<protein>
    <recommendedName>
        <fullName evidence="1">3'-5' exonuclease domain-containing protein</fullName>
    </recommendedName>
</protein>
<evidence type="ECO:0000313" key="2">
    <source>
        <dbReference type="EnsemblPlants" id="OB07G21890.1"/>
    </source>
</evidence>
<organism evidence="2">
    <name type="scientific">Oryza brachyantha</name>
    <name type="common">malo sina</name>
    <dbReference type="NCBI Taxonomy" id="4533"/>
    <lineage>
        <taxon>Eukaryota</taxon>
        <taxon>Viridiplantae</taxon>
        <taxon>Streptophyta</taxon>
        <taxon>Embryophyta</taxon>
        <taxon>Tracheophyta</taxon>
        <taxon>Spermatophyta</taxon>
        <taxon>Magnoliopsida</taxon>
        <taxon>Liliopsida</taxon>
        <taxon>Poales</taxon>
        <taxon>Poaceae</taxon>
        <taxon>BOP clade</taxon>
        <taxon>Oryzoideae</taxon>
        <taxon>Oryzeae</taxon>
        <taxon>Oryzinae</taxon>
        <taxon>Oryza</taxon>
    </lineage>
</organism>
<dbReference type="GO" id="GO:0071038">
    <property type="term" value="P:TRAMP-dependent tRNA surveillance pathway"/>
    <property type="evidence" value="ECO:0007669"/>
    <property type="project" value="TreeGrafter"/>
</dbReference>
<dbReference type="Pfam" id="PF01612">
    <property type="entry name" value="DNA_pol_A_exo1"/>
    <property type="match status" value="1"/>
</dbReference>
<dbReference type="eggNOG" id="KOG2206">
    <property type="taxonomic scope" value="Eukaryota"/>
</dbReference>
<reference evidence="2" key="1">
    <citation type="journal article" date="2013" name="Nat. Commun.">
        <title>Whole-genome sequencing of Oryza brachyantha reveals mechanisms underlying Oryza genome evolution.</title>
        <authorList>
            <person name="Chen J."/>
            <person name="Huang Q."/>
            <person name="Gao D."/>
            <person name="Wang J."/>
            <person name="Lang Y."/>
            <person name="Liu T."/>
            <person name="Li B."/>
            <person name="Bai Z."/>
            <person name="Luis Goicoechea J."/>
            <person name="Liang C."/>
            <person name="Chen C."/>
            <person name="Zhang W."/>
            <person name="Sun S."/>
            <person name="Liao Y."/>
            <person name="Zhang X."/>
            <person name="Yang L."/>
            <person name="Song C."/>
            <person name="Wang M."/>
            <person name="Shi J."/>
            <person name="Liu G."/>
            <person name="Liu J."/>
            <person name="Zhou H."/>
            <person name="Zhou W."/>
            <person name="Yu Q."/>
            <person name="An N."/>
            <person name="Chen Y."/>
            <person name="Cai Q."/>
            <person name="Wang B."/>
            <person name="Liu B."/>
            <person name="Min J."/>
            <person name="Huang Y."/>
            <person name="Wu H."/>
            <person name="Li Z."/>
            <person name="Zhang Y."/>
            <person name="Yin Y."/>
            <person name="Song W."/>
            <person name="Jiang J."/>
            <person name="Jackson S.A."/>
            <person name="Wing R.A."/>
            <person name="Wang J."/>
            <person name="Chen M."/>
        </authorList>
    </citation>
    <scope>NUCLEOTIDE SEQUENCE [LARGE SCALE GENOMIC DNA]</scope>
    <source>
        <strain evidence="2">cv. IRGC 101232</strain>
    </source>
</reference>
<dbReference type="InterPro" id="IPR045092">
    <property type="entry name" value="Rrp6-like"/>
</dbReference>
<dbReference type="Gene3D" id="3.30.420.10">
    <property type="entry name" value="Ribonuclease H-like superfamily/Ribonuclease H"/>
    <property type="match status" value="1"/>
</dbReference>
<dbReference type="PANTHER" id="PTHR12124:SF68">
    <property type="entry name" value="PROTEIN RRP6-LIKE 3"/>
    <property type="match status" value="1"/>
</dbReference>
<evidence type="ECO:0000313" key="3">
    <source>
        <dbReference type="Proteomes" id="UP000006038"/>
    </source>
</evidence>
<dbReference type="HOGENOM" id="CLU_1527519_0_0_1"/>
<dbReference type="PANTHER" id="PTHR12124">
    <property type="entry name" value="POLYMYOSITIS/SCLERODERMA AUTOANTIGEN-RELATED"/>
    <property type="match status" value="1"/>
</dbReference>
<dbReference type="InterPro" id="IPR036397">
    <property type="entry name" value="RNaseH_sf"/>
</dbReference>
<dbReference type="GO" id="GO:0000467">
    <property type="term" value="P:exonucleolytic trimming to generate mature 3'-end of 5.8S rRNA from tricistronic rRNA transcript (SSU-rRNA, 5.8S rRNA, LSU-rRNA)"/>
    <property type="evidence" value="ECO:0007669"/>
    <property type="project" value="InterPro"/>
</dbReference>
<dbReference type="EnsemblPlants" id="OB07G21890.1">
    <property type="protein sequence ID" value="OB07G21890.1"/>
    <property type="gene ID" value="OB07G21890"/>
</dbReference>
<dbReference type="InterPro" id="IPR012337">
    <property type="entry name" value="RNaseH-like_sf"/>
</dbReference>
<dbReference type="OMA" id="NPSICKF"/>
<dbReference type="Gramene" id="OB07G21890.1">
    <property type="protein sequence ID" value="OB07G21890.1"/>
    <property type="gene ID" value="OB07G21890"/>
</dbReference>
<dbReference type="GO" id="GO:0071037">
    <property type="term" value="P:nuclear polyadenylation-dependent snRNA catabolic process"/>
    <property type="evidence" value="ECO:0007669"/>
    <property type="project" value="TreeGrafter"/>
</dbReference>
<keyword evidence="3" id="KW-1185">Reference proteome</keyword>
<dbReference type="GO" id="GO:0005730">
    <property type="term" value="C:nucleolus"/>
    <property type="evidence" value="ECO:0007669"/>
    <property type="project" value="TreeGrafter"/>
</dbReference>
<proteinExistence type="predicted"/>
<sequence length="176" mass="19475">MTGSGACSRITPTPPSSICVTRGPNRLASVTAARPSSCRKYITLQTQCCTAFPIIFVTESSQKVHPFEDEITSFVNNPPGFKNFMPDGQCPEMSSSYNWIDTEAQLDNMARLLDDEKAFAVDTEQHTLRSFSGYTALMQISTQKADYLIDTIALHDVMGMLRPVFANPSICKFCLK</sequence>
<dbReference type="GO" id="GO:0071035">
    <property type="term" value="P:nuclear polyadenylation-dependent rRNA catabolic process"/>
    <property type="evidence" value="ECO:0007669"/>
    <property type="project" value="TreeGrafter"/>
</dbReference>
<name>J3MLA7_ORYBR</name>
<accession>J3MLA7</accession>
<dbReference type="GO" id="GO:0000176">
    <property type="term" value="C:nuclear exosome (RNase complex)"/>
    <property type="evidence" value="ECO:0007669"/>
    <property type="project" value="TreeGrafter"/>
</dbReference>
<dbReference type="GO" id="GO:0071044">
    <property type="term" value="P:histone mRNA catabolic process"/>
    <property type="evidence" value="ECO:0007669"/>
    <property type="project" value="TreeGrafter"/>
</dbReference>
<reference evidence="2" key="2">
    <citation type="submission" date="2013-04" db="UniProtKB">
        <authorList>
            <consortium name="EnsemblPlants"/>
        </authorList>
    </citation>
    <scope>IDENTIFICATION</scope>
</reference>
<dbReference type="GO" id="GO:0071040">
    <property type="term" value="P:nuclear polyadenylation-dependent antisense transcript catabolic process"/>
    <property type="evidence" value="ECO:0007669"/>
    <property type="project" value="TreeGrafter"/>
</dbReference>
<dbReference type="Proteomes" id="UP000006038">
    <property type="component" value="Chromosome 7"/>
</dbReference>
<dbReference type="GO" id="GO:0000175">
    <property type="term" value="F:3'-5'-RNA exonuclease activity"/>
    <property type="evidence" value="ECO:0007669"/>
    <property type="project" value="InterPro"/>
</dbReference>
<dbReference type="GO" id="GO:0003727">
    <property type="term" value="F:single-stranded RNA binding"/>
    <property type="evidence" value="ECO:0007669"/>
    <property type="project" value="TreeGrafter"/>
</dbReference>